<dbReference type="EMBL" id="CP076724">
    <property type="protein sequence ID" value="QWV95820.1"/>
    <property type="molecule type" value="Genomic_DNA"/>
</dbReference>
<dbReference type="InterPro" id="IPR058094">
    <property type="entry name" value="Ig-like_OmpL47-like"/>
</dbReference>
<dbReference type="InterPro" id="IPR051829">
    <property type="entry name" value="Multiheme_Cytochr_ET"/>
</dbReference>
<protein>
    <submittedName>
        <fullName evidence="5">Cytochrome c3 family protein</fullName>
    </submittedName>
</protein>
<dbReference type="Pfam" id="PF09699">
    <property type="entry name" value="Paired_CXXCH_1"/>
    <property type="match status" value="1"/>
</dbReference>
<feature type="region of interest" description="Disordered" evidence="2">
    <location>
        <begin position="217"/>
        <end position="237"/>
    </location>
</feature>
<dbReference type="PANTHER" id="PTHR35038">
    <property type="entry name" value="DISSIMILATORY SULFITE REDUCTASE SIRA"/>
    <property type="match status" value="1"/>
</dbReference>
<evidence type="ECO:0000256" key="2">
    <source>
        <dbReference type="SAM" id="MobiDB-lite"/>
    </source>
</evidence>
<sequence>MKKLLTITLGLAMLTLVTPFDVGAIDGPHVDPSNVTNTACTSCHNQDIPSNSTVFNNSCLSCHTDFSTGTNSATQQTSHKWTGNVATPTAGAQSPTTGALTLVQNYTGFQLACVSCHNPHDDSNGKYKRIANDNDQLCLDCHRSRDVKSQRVVPGSYPASHPVNVTYSDAVAANPAGYNSPPVNANPSNPNSDLNSRLSASGGVVLCSTCHSVHSAYSQSANPPVADSNGKLGDGNLLRTDTRGAKVAGGAADTLNICTNCHKDKFNHNAKGQDVQCLDCHAAHVEYDPNDPNNTKGTNINLIRRNLPGTSKQIFYRYAGDNREYKNADGTGICQGCHALPNTIADHASNDPKVCNNCHTHNDAKGSFTAAMPDHKATLGSGDIVMFTSDSTHDVTPLSISENCTLCHYESLLQQHGSKCSLCHGGTNPPRNSFNGAWDKTCSAGTCHPAIHVKMTADHNGMYWNSSASCDLCHDTSGGYPGPGDNCARCHNPDMTVAAVGDTLPPVTTSNAVATYAAGVTANIHLTAIDQGTSGISVTRYSLDGRAWRIGTDIGIAPPSSGSKTHTLQFYSTDHAMNVETAQQVSFVVQAVAVPDTTPPTTTSSFNPTVNAIFKASQAVTLSATDAGSGVKSTYFKIDSGTFTAGTSFAVSGDGLHTFSYYSVDNANNTETTHVSNQFRIDTTAPVTTSTAVAGTTYSGNQTFTLSATDSGSGVASTWYKLDAAAFTSGTSIAVAAPVSGSVSHTIQWYSIDNAGNQEVTKSVAITVQAPVSDTVAPVTTSSFNPTVNAVFKASQAVTLSATDAGSGVKSTYFKIDSGTFTAGTSFTVSGDGLHTFSYYSVDNANNTETTHVSNQFRIDTTAPVTTSTAVAGTTYSGNQTFTLSATDSGSGVASTWYKLDAAAFTSGTSIAVAAPVSGSVSHTIQWYSIDNAGNQEVTKSVTITVQAQSGSGGTTTLVGQNNSSSNHPYTHFWVNDASDTNLIADGGWSSDEHITGSTFVVPSGVGYVMHVEWEYPDYEGGGTGSDLRTVTPSEASSGATVTWQLNLP</sequence>
<gene>
    <name evidence="5" type="ORF">KP005_10475</name>
</gene>
<keyword evidence="6" id="KW-1185">Reference proteome</keyword>
<dbReference type="CDD" id="cd08168">
    <property type="entry name" value="Cytochrom_C3"/>
    <property type="match status" value="1"/>
</dbReference>
<organism evidence="5 6">
    <name type="scientific">Geomonas diazotrophica</name>
    <dbReference type="NCBI Taxonomy" id="2843197"/>
    <lineage>
        <taxon>Bacteria</taxon>
        <taxon>Pseudomonadati</taxon>
        <taxon>Thermodesulfobacteriota</taxon>
        <taxon>Desulfuromonadia</taxon>
        <taxon>Geobacterales</taxon>
        <taxon>Geobacteraceae</taxon>
        <taxon>Geomonas</taxon>
    </lineage>
</organism>
<evidence type="ECO:0000256" key="1">
    <source>
        <dbReference type="ARBA" id="ARBA00022729"/>
    </source>
</evidence>
<name>A0ABX8JK23_9BACT</name>
<evidence type="ECO:0000259" key="4">
    <source>
        <dbReference type="Pfam" id="PF09699"/>
    </source>
</evidence>
<feature type="chain" id="PRO_5045620055" evidence="3">
    <location>
        <begin position="25"/>
        <end position="1049"/>
    </location>
</feature>
<dbReference type="InterPro" id="IPR010177">
    <property type="entry name" value="Paired_CXXCH_1"/>
</dbReference>
<feature type="domain" description="Doubled CXXCH motif" evidence="4">
    <location>
        <begin position="112"/>
        <end position="144"/>
    </location>
</feature>
<accession>A0ABX8JK23</accession>
<keyword evidence="1 3" id="KW-0732">Signal</keyword>
<reference evidence="5 6" key="1">
    <citation type="submission" date="2021-06" db="EMBL/GenBank/DDBJ databases">
        <title>Gemonas diversity in paddy soil.</title>
        <authorList>
            <person name="Liu G."/>
        </authorList>
    </citation>
    <scope>NUCLEOTIDE SEQUENCE [LARGE SCALE GENOMIC DNA]</scope>
    <source>
        <strain evidence="5 6">RG29</strain>
    </source>
</reference>
<dbReference type="NCBIfam" id="NF047446">
    <property type="entry name" value="barrel_OmpL47"/>
    <property type="match status" value="4"/>
</dbReference>
<evidence type="ECO:0000313" key="5">
    <source>
        <dbReference type="EMBL" id="QWV95820.1"/>
    </source>
</evidence>
<feature type="signal peptide" evidence="3">
    <location>
        <begin position="1"/>
        <end position="24"/>
    </location>
</feature>
<evidence type="ECO:0000256" key="3">
    <source>
        <dbReference type="SAM" id="SignalP"/>
    </source>
</evidence>
<dbReference type="Proteomes" id="UP000683493">
    <property type="component" value="Chromosome"/>
</dbReference>
<evidence type="ECO:0000313" key="6">
    <source>
        <dbReference type="Proteomes" id="UP000683493"/>
    </source>
</evidence>
<proteinExistence type="predicted"/>